<keyword evidence="5 6" id="KW-0472">Membrane</keyword>
<reference evidence="7" key="2">
    <citation type="submission" date="2020-01" db="EMBL/GenBank/DDBJ databases">
        <authorList>
            <person name="Campanaro S."/>
        </authorList>
    </citation>
    <scope>NUCLEOTIDE SEQUENCE</scope>
    <source>
        <strain evidence="7">AS06rmzACSIP_7</strain>
    </source>
</reference>
<evidence type="ECO:0000256" key="4">
    <source>
        <dbReference type="ARBA" id="ARBA00022989"/>
    </source>
</evidence>
<evidence type="ECO:0000256" key="1">
    <source>
        <dbReference type="ARBA" id="ARBA00004141"/>
    </source>
</evidence>
<dbReference type="GO" id="GO:0016020">
    <property type="term" value="C:membrane"/>
    <property type="evidence" value="ECO:0007669"/>
    <property type="project" value="UniProtKB-SubCell"/>
</dbReference>
<evidence type="ECO:0000313" key="7">
    <source>
        <dbReference type="EMBL" id="NLW35012.1"/>
    </source>
</evidence>
<comment type="caution">
    <text evidence="7">The sequence shown here is derived from an EMBL/GenBank/DDBJ whole genome shotgun (WGS) entry which is preliminary data.</text>
</comment>
<keyword evidence="4 6" id="KW-1133">Transmembrane helix</keyword>
<reference evidence="7" key="1">
    <citation type="journal article" date="2020" name="Biotechnol. Biofuels">
        <title>New insights from the biogas microbiome by comprehensive genome-resolved metagenomics of nearly 1600 species originating from multiple anaerobic digesters.</title>
        <authorList>
            <person name="Campanaro S."/>
            <person name="Treu L."/>
            <person name="Rodriguez-R L.M."/>
            <person name="Kovalovszki A."/>
            <person name="Ziels R.M."/>
            <person name="Maus I."/>
            <person name="Zhu X."/>
            <person name="Kougias P.G."/>
            <person name="Basile A."/>
            <person name="Luo G."/>
            <person name="Schluter A."/>
            <person name="Konstantinidis K.T."/>
            <person name="Angelidaki I."/>
        </authorList>
    </citation>
    <scope>NUCLEOTIDE SEQUENCE</scope>
    <source>
        <strain evidence="7">AS06rmzACSIP_7</strain>
    </source>
</reference>
<dbReference type="InterPro" id="IPR050475">
    <property type="entry name" value="Prenyltransferase_related"/>
</dbReference>
<feature type="transmembrane region" description="Helical" evidence="6">
    <location>
        <begin position="86"/>
        <end position="103"/>
    </location>
</feature>
<dbReference type="Gene3D" id="1.10.357.140">
    <property type="entry name" value="UbiA prenyltransferase"/>
    <property type="match status" value="1"/>
</dbReference>
<comment type="subcellular location">
    <subcellularLocation>
        <location evidence="1">Membrane</location>
        <topology evidence="1">Multi-pass membrane protein</topology>
    </subcellularLocation>
</comment>
<feature type="transmembrane region" description="Helical" evidence="6">
    <location>
        <begin position="115"/>
        <end position="140"/>
    </location>
</feature>
<dbReference type="Proteomes" id="UP000777265">
    <property type="component" value="Unassembled WGS sequence"/>
</dbReference>
<feature type="transmembrane region" description="Helical" evidence="6">
    <location>
        <begin position="20"/>
        <end position="38"/>
    </location>
</feature>
<evidence type="ECO:0000256" key="5">
    <source>
        <dbReference type="ARBA" id="ARBA00023136"/>
    </source>
</evidence>
<dbReference type="AlphaFoldDB" id="A0A971S195"/>
<protein>
    <submittedName>
        <fullName evidence="7">UbiA family prenyltransferase</fullName>
    </submittedName>
</protein>
<dbReference type="GO" id="GO:0016765">
    <property type="term" value="F:transferase activity, transferring alkyl or aryl (other than methyl) groups"/>
    <property type="evidence" value="ECO:0007669"/>
    <property type="project" value="InterPro"/>
</dbReference>
<keyword evidence="2" id="KW-1003">Cell membrane</keyword>
<sequence>MLFYVALRHQLYSLRFVADFFIFVFFSALCTSYGYLLNDLSDKELDRVHGKSNTFSEDTFGKALLIVLFFLFLCIVFGIPFMMNRLFLPIWLGWLFLTTAYSARPFRLKEKGKLGLICVVLAQRVLPVCWMYTAFSYYVWSDWIVFTTYILFRGLSSDLNHQLEDYHKDMSTKTYTYAVEAGLRKAEKIFRFSLESENVLLGISLLIIYLRLPQFRFHGVSLILPVLLVYALSYGIAWRKMRFGGSNIDINPFKAGRKDIFQFMHHAFPSVLLPLYLLAVLACHSWVFLIPMLFLLFYRGFFSMGIARYGTFHALFRTVRSGFQNRRQ</sequence>
<evidence type="ECO:0000256" key="2">
    <source>
        <dbReference type="ARBA" id="ARBA00022475"/>
    </source>
</evidence>
<dbReference type="PANTHER" id="PTHR42723">
    <property type="entry name" value="CHLOROPHYLL SYNTHASE"/>
    <property type="match status" value="1"/>
</dbReference>
<dbReference type="Pfam" id="PF01040">
    <property type="entry name" value="UbiA"/>
    <property type="match status" value="1"/>
</dbReference>
<feature type="transmembrane region" description="Helical" evidence="6">
    <location>
        <begin position="217"/>
        <end position="237"/>
    </location>
</feature>
<name>A0A971S195_9BACT</name>
<gene>
    <name evidence="7" type="ORF">GXY80_05950</name>
</gene>
<evidence type="ECO:0000313" key="8">
    <source>
        <dbReference type="Proteomes" id="UP000777265"/>
    </source>
</evidence>
<evidence type="ECO:0000256" key="3">
    <source>
        <dbReference type="ARBA" id="ARBA00022692"/>
    </source>
</evidence>
<organism evidence="7 8">
    <name type="scientific">Syntrophorhabdus aromaticivorans</name>
    <dbReference type="NCBI Taxonomy" id="328301"/>
    <lineage>
        <taxon>Bacteria</taxon>
        <taxon>Pseudomonadati</taxon>
        <taxon>Thermodesulfobacteriota</taxon>
        <taxon>Syntrophorhabdia</taxon>
        <taxon>Syntrophorhabdales</taxon>
        <taxon>Syntrophorhabdaceae</taxon>
        <taxon>Syntrophorhabdus</taxon>
    </lineage>
</organism>
<dbReference type="PANTHER" id="PTHR42723:SF1">
    <property type="entry name" value="CHLOROPHYLL SYNTHASE, CHLOROPLASTIC"/>
    <property type="match status" value="1"/>
</dbReference>
<dbReference type="InterPro" id="IPR044878">
    <property type="entry name" value="UbiA_sf"/>
</dbReference>
<keyword evidence="3 6" id="KW-0812">Transmembrane</keyword>
<proteinExistence type="predicted"/>
<dbReference type="EMBL" id="JAAYEE010000099">
    <property type="protein sequence ID" value="NLW35012.1"/>
    <property type="molecule type" value="Genomic_DNA"/>
</dbReference>
<dbReference type="InterPro" id="IPR000537">
    <property type="entry name" value="UbiA_prenyltransferase"/>
</dbReference>
<evidence type="ECO:0000256" key="6">
    <source>
        <dbReference type="SAM" id="Phobius"/>
    </source>
</evidence>
<feature type="transmembrane region" description="Helical" evidence="6">
    <location>
        <begin position="273"/>
        <end position="298"/>
    </location>
</feature>
<feature type="transmembrane region" description="Helical" evidence="6">
    <location>
        <begin position="59"/>
        <end position="80"/>
    </location>
</feature>
<accession>A0A971S195</accession>